<accession>A0AAW2PHT8</accession>
<sequence>MEGFEAKFHHVETQAPQENLEELDENLDGWRLNAQVARTSSKSDLDMSRPHKKFLGSINCAMERSTRTNSQGIALEVTRELREHDPKHALRVQGSRPVTRIRVRLHKAIIRLW</sequence>
<organism evidence="1">
    <name type="scientific">Sesamum radiatum</name>
    <name type="common">Black benniseed</name>
    <dbReference type="NCBI Taxonomy" id="300843"/>
    <lineage>
        <taxon>Eukaryota</taxon>
        <taxon>Viridiplantae</taxon>
        <taxon>Streptophyta</taxon>
        <taxon>Embryophyta</taxon>
        <taxon>Tracheophyta</taxon>
        <taxon>Spermatophyta</taxon>
        <taxon>Magnoliopsida</taxon>
        <taxon>eudicotyledons</taxon>
        <taxon>Gunneridae</taxon>
        <taxon>Pentapetalae</taxon>
        <taxon>asterids</taxon>
        <taxon>lamiids</taxon>
        <taxon>Lamiales</taxon>
        <taxon>Pedaliaceae</taxon>
        <taxon>Sesamum</taxon>
    </lineage>
</organism>
<proteinExistence type="predicted"/>
<protein>
    <submittedName>
        <fullName evidence="1">Uncharacterized protein</fullName>
    </submittedName>
</protein>
<dbReference type="AlphaFoldDB" id="A0AAW2PHT8"/>
<evidence type="ECO:0000313" key="1">
    <source>
        <dbReference type="EMBL" id="KAL0355288.1"/>
    </source>
</evidence>
<reference evidence="1" key="2">
    <citation type="journal article" date="2024" name="Plant">
        <title>Genomic evolution and insights into agronomic trait innovations of Sesamum species.</title>
        <authorList>
            <person name="Miao H."/>
            <person name="Wang L."/>
            <person name="Qu L."/>
            <person name="Liu H."/>
            <person name="Sun Y."/>
            <person name="Le M."/>
            <person name="Wang Q."/>
            <person name="Wei S."/>
            <person name="Zheng Y."/>
            <person name="Lin W."/>
            <person name="Duan Y."/>
            <person name="Cao H."/>
            <person name="Xiong S."/>
            <person name="Wang X."/>
            <person name="Wei L."/>
            <person name="Li C."/>
            <person name="Ma Q."/>
            <person name="Ju M."/>
            <person name="Zhao R."/>
            <person name="Li G."/>
            <person name="Mu C."/>
            <person name="Tian Q."/>
            <person name="Mei H."/>
            <person name="Zhang T."/>
            <person name="Gao T."/>
            <person name="Zhang H."/>
        </authorList>
    </citation>
    <scope>NUCLEOTIDE SEQUENCE</scope>
    <source>
        <strain evidence="1">G02</strain>
    </source>
</reference>
<reference evidence="1" key="1">
    <citation type="submission" date="2020-06" db="EMBL/GenBank/DDBJ databases">
        <authorList>
            <person name="Li T."/>
            <person name="Hu X."/>
            <person name="Zhang T."/>
            <person name="Song X."/>
            <person name="Zhang H."/>
            <person name="Dai N."/>
            <person name="Sheng W."/>
            <person name="Hou X."/>
            <person name="Wei L."/>
        </authorList>
    </citation>
    <scope>NUCLEOTIDE SEQUENCE</scope>
    <source>
        <strain evidence="1">G02</strain>
        <tissue evidence="1">Leaf</tissue>
    </source>
</reference>
<name>A0AAW2PHT8_SESRA</name>
<comment type="caution">
    <text evidence="1">The sequence shown here is derived from an EMBL/GenBank/DDBJ whole genome shotgun (WGS) entry which is preliminary data.</text>
</comment>
<gene>
    <name evidence="1" type="ORF">Sradi_3975700</name>
</gene>
<dbReference type="EMBL" id="JACGWJ010000017">
    <property type="protein sequence ID" value="KAL0355288.1"/>
    <property type="molecule type" value="Genomic_DNA"/>
</dbReference>